<dbReference type="InterPro" id="IPR015793">
    <property type="entry name" value="Pyrv_Knase_brl"/>
</dbReference>
<evidence type="ECO:0000256" key="12">
    <source>
        <dbReference type="NCBIfam" id="TIGR01064"/>
    </source>
</evidence>
<comment type="similarity">
    <text evidence="2 13">Belongs to the pyruvate kinase family.</text>
</comment>
<name>A0AB39UTH7_9GAMM</name>
<dbReference type="GO" id="GO:0016301">
    <property type="term" value="F:kinase activity"/>
    <property type="evidence" value="ECO:0007669"/>
    <property type="project" value="UniProtKB-KW"/>
</dbReference>
<comment type="catalytic activity">
    <reaction evidence="13">
        <text>pyruvate + ATP = phosphoenolpyruvate + ADP + H(+)</text>
        <dbReference type="Rhea" id="RHEA:18157"/>
        <dbReference type="ChEBI" id="CHEBI:15361"/>
        <dbReference type="ChEBI" id="CHEBI:15378"/>
        <dbReference type="ChEBI" id="CHEBI:30616"/>
        <dbReference type="ChEBI" id="CHEBI:58702"/>
        <dbReference type="ChEBI" id="CHEBI:456216"/>
        <dbReference type="EC" id="2.7.1.40"/>
    </reaction>
</comment>
<keyword evidence="8" id="KW-0067">ATP-binding</keyword>
<evidence type="ECO:0000256" key="9">
    <source>
        <dbReference type="ARBA" id="ARBA00022842"/>
    </source>
</evidence>
<evidence type="ECO:0000313" key="16">
    <source>
        <dbReference type="EMBL" id="XDT71271.1"/>
    </source>
</evidence>
<reference evidence="16" key="1">
    <citation type="submission" date="2024-05" db="EMBL/GenBank/DDBJ databases">
        <title>Genome sequencing of novel strain.</title>
        <authorList>
            <person name="Ganbat D."/>
            <person name="Ganbat S."/>
            <person name="Lee S.-J."/>
        </authorList>
    </citation>
    <scope>NUCLEOTIDE SEQUENCE</scope>
    <source>
        <strain evidence="16">SMD15-11</strain>
    </source>
</reference>
<evidence type="ECO:0000256" key="3">
    <source>
        <dbReference type="ARBA" id="ARBA00012142"/>
    </source>
</evidence>
<evidence type="ECO:0000256" key="13">
    <source>
        <dbReference type="RuleBase" id="RU000504"/>
    </source>
</evidence>
<dbReference type="EMBL" id="CP154858">
    <property type="protein sequence ID" value="XDT71271.1"/>
    <property type="molecule type" value="Genomic_DNA"/>
</dbReference>
<proteinExistence type="inferred from homology"/>
<evidence type="ECO:0000259" key="14">
    <source>
        <dbReference type="Pfam" id="PF00224"/>
    </source>
</evidence>
<dbReference type="NCBIfam" id="NF004978">
    <property type="entry name" value="PRK06354.1"/>
    <property type="match status" value="1"/>
</dbReference>
<dbReference type="InterPro" id="IPR011037">
    <property type="entry name" value="Pyrv_Knase-like_insert_dom_sf"/>
</dbReference>
<dbReference type="InterPro" id="IPR015806">
    <property type="entry name" value="Pyrv_Knase_insert_dom_sf"/>
</dbReference>
<dbReference type="Gene3D" id="2.40.33.10">
    <property type="entry name" value="PK beta-barrel domain-like"/>
    <property type="match status" value="1"/>
</dbReference>
<accession>A0AB39UTH7</accession>
<evidence type="ECO:0000256" key="6">
    <source>
        <dbReference type="ARBA" id="ARBA00022741"/>
    </source>
</evidence>
<dbReference type="GO" id="GO:0004743">
    <property type="term" value="F:pyruvate kinase activity"/>
    <property type="evidence" value="ECO:0007669"/>
    <property type="project" value="UniProtKB-UniRule"/>
</dbReference>
<evidence type="ECO:0000256" key="11">
    <source>
        <dbReference type="ARBA" id="ARBA00023317"/>
    </source>
</evidence>
<dbReference type="NCBIfam" id="TIGR01064">
    <property type="entry name" value="pyruv_kin"/>
    <property type="match status" value="1"/>
</dbReference>
<dbReference type="FunFam" id="2.40.33.10:FF:000001">
    <property type="entry name" value="Pyruvate kinase"/>
    <property type="match status" value="1"/>
</dbReference>
<feature type="domain" description="Pyruvate kinase barrel" evidence="14">
    <location>
        <begin position="3"/>
        <end position="328"/>
    </location>
</feature>
<dbReference type="InterPro" id="IPR015813">
    <property type="entry name" value="Pyrv/PenolPyrv_kinase-like_dom"/>
</dbReference>
<keyword evidence="10 13" id="KW-0324">Glycolysis</keyword>
<keyword evidence="5" id="KW-0479">Metal-binding</keyword>
<evidence type="ECO:0000256" key="10">
    <source>
        <dbReference type="ARBA" id="ARBA00023152"/>
    </source>
</evidence>
<keyword evidence="7 13" id="KW-0418">Kinase</keyword>
<gene>
    <name evidence="16" type="primary">pyk</name>
    <name evidence="16" type="ORF">AAIA72_10685</name>
</gene>
<dbReference type="PANTHER" id="PTHR11817">
    <property type="entry name" value="PYRUVATE KINASE"/>
    <property type="match status" value="1"/>
</dbReference>
<dbReference type="Gene3D" id="3.40.1380.20">
    <property type="entry name" value="Pyruvate kinase, C-terminal domain"/>
    <property type="match status" value="1"/>
</dbReference>
<dbReference type="PRINTS" id="PR01050">
    <property type="entry name" value="PYRUVTKNASE"/>
</dbReference>
<dbReference type="InterPro" id="IPR040442">
    <property type="entry name" value="Pyrv_kinase-like_dom_sf"/>
</dbReference>
<evidence type="ECO:0000256" key="4">
    <source>
        <dbReference type="ARBA" id="ARBA00022679"/>
    </source>
</evidence>
<keyword evidence="11 16" id="KW-0670">Pyruvate</keyword>
<evidence type="ECO:0000256" key="5">
    <source>
        <dbReference type="ARBA" id="ARBA00022723"/>
    </source>
</evidence>
<dbReference type="GO" id="GO:0005524">
    <property type="term" value="F:ATP binding"/>
    <property type="evidence" value="ECO:0007669"/>
    <property type="project" value="UniProtKB-KW"/>
</dbReference>
<dbReference type="Pfam" id="PF00224">
    <property type="entry name" value="PK"/>
    <property type="match status" value="1"/>
</dbReference>
<evidence type="ECO:0000259" key="15">
    <source>
        <dbReference type="Pfam" id="PF02887"/>
    </source>
</evidence>
<comment type="pathway">
    <text evidence="1 13">Carbohydrate degradation; glycolysis; pyruvate from D-glyceraldehyde 3-phosphate: step 5/5.</text>
</comment>
<evidence type="ECO:0000256" key="7">
    <source>
        <dbReference type="ARBA" id="ARBA00022777"/>
    </source>
</evidence>
<dbReference type="SUPFAM" id="SSF50800">
    <property type="entry name" value="PK beta-barrel domain-like"/>
    <property type="match status" value="1"/>
</dbReference>
<dbReference type="InterPro" id="IPR015795">
    <property type="entry name" value="Pyrv_Knase_C"/>
</dbReference>
<dbReference type="RefSeq" id="WP_369600307.1">
    <property type="nucleotide sequence ID" value="NZ_CP154858.1"/>
</dbReference>
<dbReference type="InterPro" id="IPR001697">
    <property type="entry name" value="Pyr_Knase"/>
</dbReference>
<dbReference type="AlphaFoldDB" id="A0AB39UTH7"/>
<dbReference type="SUPFAM" id="SSF51621">
    <property type="entry name" value="Phosphoenolpyruvate/pyruvate domain"/>
    <property type="match status" value="1"/>
</dbReference>
<protein>
    <recommendedName>
        <fullName evidence="3 12">Pyruvate kinase</fullName>
        <ecNumber evidence="3 12">2.7.1.40</ecNumber>
    </recommendedName>
</protein>
<sequence>MLRRTKIVATLGPATSSPERLEAAIAAGVDVVRVNFSHGQAEDHTRTVELVREVAGRLGKYVAVLADLQGPKLRIGRFVDNKVLLQPGQRFVLDAGLDADAGDEDRVSIDYKQLPEDVRPGDILLLDDGRIEMQVEQVAGQQIVCRVLIGGVLSNNKGLNRKGGGLSAAALTDKDIADIRVAARMGVDYVAVSFVRSAHDIRVARDLVRKAGSDAHIMAKIERAELVQNPDELDDVIRAADAVMVARGDLAVEIGDAELVAVQKHIIRRARALNRSVITATQMMESMIHNPMPTRAEVSDVANAVFDYTDAVMLSAESAVGDYPVEAVQAMARICEGSEKHPSMHQSRHRIHEDIEGIEETIALSVMYAANHLRGVRAVICLTESGATPLLASRIKSSVPIFAFSRHFRTRCRTALYRGVYAIPFELGDDDNDTVISRAIEALKARQVLSIGDLVAVTKGDYSHAEGGTNTLKIIKVF</sequence>
<evidence type="ECO:0000256" key="1">
    <source>
        <dbReference type="ARBA" id="ARBA00004997"/>
    </source>
</evidence>
<feature type="domain" description="Pyruvate kinase C-terminal" evidence="15">
    <location>
        <begin position="360"/>
        <end position="475"/>
    </location>
</feature>
<dbReference type="GO" id="GO:0000287">
    <property type="term" value="F:magnesium ion binding"/>
    <property type="evidence" value="ECO:0007669"/>
    <property type="project" value="UniProtKB-UniRule"/>
</dbReference>
<dbReference type="InterPro" id="IPR036918">
    <property type="entry name" value="Pyrv_Knase_C_sf"/>
</dbReference>
<evidence type="ECO:0000256" key="2">
    <source>
        <dbReference type="ARBA" id="ARBA00008663"/>
    </source>
</evidence>
<dbReference type="Pfam" id="PF02887">
    <property type="entry name" value="PK_C"/>
    <property type="match status" value="1"/>
</dbReference>
<evidence type="ECO:0000256" key="8">
    <source>
        <dbReference type="ARBA" id="ARBA00022840"/>
    </source>
</evidence>
<keyword evidence="6" id="KW-0547">Nucleotide-binding</keyword>
<keyword evidence="9 13" id="KW-0460">Magnesium</keyword>
<dbReference type="GO" id="GO:0030955">
    <property type="term" value="F:potassium ion binding"/>
    <property type="evidence" value="ECO:0007669"/>
    <property type="project" value="UniProtKB-UniRule"/>
</dbReference>
<organism evidence="16">
    <name type="scientific">Thermohahella caldifontis</name>
    <dbReference type="NCBI Taxonomy" id="3142973"/>
    <lineage>
        <taxon>Bacteria</taxon>
        <taxon>Pseudomonadati</taxon>
        <taxon>Pseudomonadota</taxon>
        <taxon>Gammaproteobacteria</taxon>
        <taxon>Oceanospirillales</taxon>
        <taxon>Hahellaceae</taxon>
        <taxon>Thermohahella</taxon>
    </lineage>
</organism>
<dbReference type="Gene3D" id="3.20.20.60">
    <property type="entry name" value="Phosphoenolpyruvate-binding domains"/>
    <property type="match status" value="1"/>
</dbReference>
<dbReference type="EC" id="2.7.1.40" evidence="3 12"/>
<dbReference type="KEGG" id="tcd:AAIA72_10685"/>
<dbReference type="SUPFAM" id="SSF52935">
    <property type="entry name" value="PK C-terminal domain-like"/>
    <property type="match status" value="1"/>
</dbReference>
<keyword evidence="4 13" id="KW-0808">Transferase</keyword>
<dbReference type="NCBIfam" id="NF004491">
    <property type="entry name" value="PRK05826.1"/>
    <property type="match status" value="1"/>
</dbReference>